<organism evidence="1 2">
    <name type="scientific">Pithovirus sibericum</name>
    <dbReference type="NCBI Taxonomy" id="1450746"/>
    <lineage>
        <taxon>Viruses</taxon>
        <taxon>Pithoviruses</taxon>
        <taxon>Orthopithovirinae</taxon>
        <taxon>Alphapithovirus</taxon>
        <taxon>Alphapithovirus sibericum</taxon>
    </lineage>
</organism>
<name>W5SAX7_9VIRU</name>
<dbReference type="PROSITE" id="PS51257">
    <property type="entry name" value="PROKAR_LIPOPROTEIN"/>
    <property type="match status" value="1"/>
</dbReference>
<evidence type="ECO:0000313" key="2">
    <source>
        <dbReference type="Proteomes" id="UP000202176"/>
    </source>
</evidence>
<reference evidence="1 2" key="1">
    <citation type="journal article" date="2014" name="Proc. Natl. Acad. Sci. U.S.A.">
        <title>Thirty-thousand-year-old distant relative of giant icosahedral DNA viruses with a pandoravirus morphology.</title>
        <authorList>
            <person name="Legendre M."/>
            <person name="Bartoli J."/>
            <person name="Shmakova L."/>
            <person name="Jeudy S."/>
            <person name="Labadie K."/>
            <person name="Adrait A."/>
            <person name="Lescot M."/>
            <person name="Poirot O."/>
            <person name="Bertaux L."/>
            <person name="Bruley C."/>
            <person name="Coute Y."/>
            <person name="Rivkina E."/>
            <person name="Abergel C."/>
            <person name="Claverie J.M."/>
        </authorList>
    </citation>
    <scope>NUCLEOTIDE SEQUENCE [LARGE SCALE GENOMIC DNA]</scope>
    <source>
        <strain evidence="1">P1084-T</strain>
    </source>
</reference>
<gene>
    <name evidence="1" type="ORF">pv_379</name>
</gene>
<accession>W5SAX7</accession>
<dbReference type="RefSeq" id="YP_009001280.1">
    <property type="nucleotide sequence ID" value="NC_023423.1"/>
</dbReference>
<dbReference type="GeneID" id="18266406"/>
<dbReference type="KEGG" id="vg:18266406"/>
<sequence>MKTVSLFAFLLFLAVLAFSSASACDDGSSSNYDTKCFKNHYSREGMARLEPVKAANLGSFNCSGTQIVFNPSTGEYVAHYNFGWFPLSTLYEEGCGCWVTTTTVPGSAPFRIYEYGNGRRGPFEDGTCMPFEFPEADGKVTSTTAFSRNINYVHRDLPYLNTADSTLAAHQTYYRVHNSTNELVVLRKFNSAGYIEWMQNLNCYLVQPQL</sequence>
<evidence type="ECO:0000313" key="1">
    <source>
        <dbReference type="EMBL" id="AHH01945.1"/>
    </source>
</evidence>
<proteinExistence type="predicted"/>
<keyword evidence="2" id="KW-1185">Reference proteome</keyword>
<dbReference type="InterPro" id="IPR043849">
    <property type="entry name" value="DUF5859"/>
</dbReference>
<dbReference type="Pfam" id="PF19177">
    <property type="entry name" value="DUF5859"/>
    <property type="match status" value="1"/>
</dbReference>
<protein>
    <submittedName>
        <fullName evidence="1">Uncharacterized protein</fullName>
    </submittedName>
</protein>
<dbReference type="OrthoDB" id="12927at10239"/>
<dbReference type="Proteomes" id="UP000202176">
    <property type="component" value="Segment"/>
</dbReference>
<dbReference type="EMBL" id="KF740664">
    <property type="protein sequence ID" value="AHH01945.1"/>
    <property type="molecule type" value="Genomic_DNA"/>
</dbReference>